<dbReference type="Proteomes" id="UP000238916">
    <property type="component" value="Unassembled WGS sequence"/>
</dbReference>
<reference evidence="8" key="1">
    <citation type="submission" date="2018-02" db="EMBL/GenBank/DDBJ databases">
        <authorList>
            <person name="Hausmann B."/>
        </authorList>
    </citation>
    <scope>NUCLEOTIDE SEQUENCE [LARGE SCALE GENOMIC DNA]</scope>
    <source>
        <strain evidence="8">Peat soil MAG SbF1</strain>
    </source>
</reference>
<feature type="chain" id="PRO_5039553566" evidence="6">
    <location>
        <begin position="21"/>
        <end position="359"/>
    </location>
</feature>
<evidence type="ECO:0000256" key="1">
    <source>
        <dbReference type="ARBA" id="ARBA00004418"/>
    </source>
</evidence>
<dbReference type="GO" id="GO:0019808">
    <property type="term" value="F:polyamine binding"/>
    <property type="evidence" value="ECO:0007669"/>
    <property type="project" value="InterPro"/>
</dbReference>
<dbReference type="GO" id="GO:0015846">
    <property type="term" value="P:polyamine transport"/>
    <property type="evidence" value="ECO:0007669"/>
    <property type="project" value="InterPro"/>
</dbReference>
<keyword evidence="3 6" id="KW-0732">Signal</keyword>
<feature type="binding site" evidence="5">
    <location>
        <position position="98"/>
    </location>
    <ligand>
        <name>spermidine</name>
        <dbReference type="ChEBI" id="CHEBI:57834"/>
    </ligand>
</feature>
<proteinExistence type="predicted"/>
<organism evidence="7 8">
    <name type="scientific">Candidatus Desulfosporosinus infrequens</name>
    <dbReference type="NCBI Taxonomy" id="2043169"/>
    <lineage>
        <taxon>Bacteria</taxon>
        <taxon>Bacillati</taxon>
        <taxon>Bacillota</taxon>
        <taxon>Clostridia</taxon>
        <taxon>Eubacteriales</taxon>
        <taxon>Desulfitobacteriaceae</taxon>
        <taxon>Desulfosporosinus</taxon>
    </lineage>
</organism>
<comment type="subcellular location">
    <subcellularLocation>
        <location evidence="1">Periplasm</location>
    </subcellularLocation>
</comment>
<keyword evidence="2" id="KW-0813">Transport</keyword>
<gene>
    <name evidence="7" type="ORF">SBF1_2760006</name>
</gene>
<dbReference type="InterPro" id="IPR001188">
    <property type="entry name" value="Sperm_putr-bd"/>
</dbReference>
<protein>
    <submittedName>
        <fullName evidence="7">Spermidine/putrescine-binding periplasmic protein</fullName>
    </submittedName>
</protein>
<accession>A0A2U3KU60</accession>
<dbReference type="AlphaFoldDB" id="A0A2U3KU60"/>
<dbReference type="EMBL" id="OMOF01000197">
    <property type="protein sequence ID" value="SPF43130.1"/>
    <property type="molecule type" value="Genomic_DNA"/>
</dbReference>
<dbReference type="SUPFAM" id="SSF53850">
    <property type="entry name" value="Periplasmic binding protein-like II"/>
    <property type="match status" value="1"/>
</dbReference>
<evidence type="ECO:0000313" key="7">
    <source>
        <dbReference type="EMBL" id="SPF43130.1"/>
    </source>
</evidence>
<dbReference type="InterPro" id="IPR006059">
    <property type="entry name" value="SBP"/>
</dbReference>
<dbReference type="PROSITE" id="PS51257">
    <property type="entry name" value="PROKAR_LIPOPROTEIN"/>
    <property type="match status" value="1"/>
</dbReference>
<name>A0A2U3KU60_9FIRM</name>
<dbReference type="CDD" id="cd13590">
    <property type="entry name" value="PBP2_PotD_PotF_like"/>
    <property type="match status" value="1"/>
</dbReference>
<dbReference type="Pfam" id="PF13416">
    <property type="entry name" value="SBP_bac_8"/>
    <property type="match status" value="1"/>
</dbReference>
<feature type="signal peptide" evidence="6">
    <location>
        <begin position="1"/>
        <end position="20"/>
    </location>
</feature>
<dbReference type="PANTHER" id="PTHR30222">
    <property type="entry name" value="SPERMIDINE/PUTRESCINE-BINDING PERIPLASMIC PROTEIN"/>
    <property type="match status" value="1"/>
</dbReference>
<dbReference type="Gene3D" id="3.40.190.10">
    <property type="entry name" value="Periplasmic binding protein-like II"/>
    <property type="match status" value="2"/>
</dbReference>
<evidence type="ECO:0000256" key="6">
    <source>
        <dbReference type="SAM" id="SignalP"/>
    </source>
</evidence>
<evidence type="ECO:0000313" key="8">
    <source>
        <dbReference type="Proteomes" id="UP000238916"/>
    </source>
</evidence>
<evidence type="ECO:0000256" key="4">
    <source>
        <dbReference type="ARBA" id="ARBA00022764"/>
    </source>
</evidence>
<evidence type="ECO:0000256" key="3">
    <source>
        <dbReference type="ARBA" id="ARBA00022729"/>
    </source>
</evidence>
<evidence type="ECO:0000256" key="2">
    <source>
        <dbReference type="ARBA" id="ARBA00022448"/>
    </source>
</evidence>
<dbReference type="GO" id="GO:0042597">
    <property type="term" value="C:periplasmic space"/>
    <property type="evidence" value="ECO:0007669"/>
    <property type="project" value="UniProtKB-SubCell"/>
</dbReference>
<dbReference type="OrthoDB" id="9769319at2"/>
<feature type="binding site" evidence="5">
    <location>
        <position position="49"/>
    </location>
    <ligand>
        <name>spermidine</name>
        <dbReference type="ChEBI" id="CHEBI:57834"/>
    </ligand>
</feature>
<evidence type="ECO:0000256" key="5">
    <source>
        <dbReference type="PIRSR" id="PIRSR019574-1"/>
    </source>
</evidence>
<sequence>MKRILSLVMMVLLAFGVVSLGGCGASTSTPTPTPKEAYAEQISFFQWTEYTPQSVLDSFKQKYGITVKMTNFSSNEEMIAKLQAGGLSEYDVVVPSNYAVKGMIAQNLIQPINKDNVPNFKNLDDSFLNRNYDPGNKYTVPYLSSPVVLAVNTKKVTKPITSYNDLLDPALKDQIVVVDDERPIIGAALLATGHSLNDTNENDLKEAEDWLKKLRPNIKVFDSDSPKTALINGECSIGLIYNGEAALAIKENPDIKIVWPKEGISGLTIDNLSIVKGTKHEKEAELFINYILDPAVSKSISDAYPYTNPNKAAHSLLPQSYLDNSASNIPFDKIKNSELLDDVGASLSQFDRIWTEFKG</sequence>
<keyword evidence="4" id="KW-0574">Periplasm</keyword>
<dbReference type="PIRSF" id="PIRSF019574">
    <property type="entry name" value="Periplasmic_polyamine_BP"/>
    <property type="match status" value="1"/>
</dbReference>
<dbReference type="PRINTS" id="PR00909">
    <property type="entry name" value="SPERMDNBNDNG"/>
</dbReference>
<dbReference type="PANTHER" id="PTHR30222:SF17">
    <property type="entry name" value="SPERMIDINE_PUTRESCINE-BINDING PERIPLASMIC PROTEIN"/>
    <property type="match status" value="1"/>
</dbReference>